<accession>A0A6F8TA77</accession>
<reference evidence="3" key="1">
    <citation type="journal article" date="2020" name="Microbiol. Resour. Announc.">
        <title>Complete Genome Sequence of Novel Psychrotolerant Legionella Strain TUM19329, Isolated from Antarctic Lake Sediment.</title>
        <authorList>
            <person name="Shimada S."/>
            <person name="Nakai R."/>
            <person name="Aoki K."/>
            <person name="Shimoeda N."/>
            <person name="Ohno G."/>
            <person name="Miyazaki Y."/>
            <person name="Kudoh S."/>
            <person name="Imura S."/>
            <person name="Watanabe K."/>
            <person name="Ishii Y."/>
            <person name="Tateda K."/>
        </authorList>
    </citation>
    <scope>NUCLEOTIDE SEQUENCE [LARGE SCALE GENOMIC DNA]</scope>
    <source>
        <strain evidence="3">TUM19329</strain>
    </source>
</reference>
<dbReference type="RefSeq" id="WP_173238116.1">
    <property type="nucleotide sequence ID" value="NZ_AP022839.1"/>
</dbReference>
<feature type="region of interest" description="Disordered" evidence="2">
    <location>
        <begin position="345"/>
        <end position="386"/>
    </location>
</feature>
<gene>
    <name evidence="3" type="ORF">TUM19329_32470</name>
</gene>
<dbReference type="EMBL" id="AP022839">
    <property type="protein sequence ID" value="BCA96886.1"/>
    <property type="molecule type" value="Genomic_DNA"/>
</dbReference>
<feature type="coiled-coil region" evidence="1">
    <location>
        <begin position="312"/>
        <end position="339"/>
    </location>
</feature>
<organism evidence="3 4">
    <name type="scientific">Legionella antarctica</name>
    <dbReference type="NCBI Taxonomy" id="2708020"/>
    <lineage>
        <taxon>Bacteria</taxon>
        <taxon>Pseudomonadati</taxon>
        <taxon>Pseudomonadota</taxon>
        <taxon>Gammaproteobacteria</taxon>
        <taxon>Legionellales</taxon>
        <taxon>Legionellaceae</taxon>
        <taxon>Legionella</taxon>
    </lineage>
</organism>
<dbReference type="KEGG" id="lant:TUM19329_32470"/>
<dbReference type="AlphaFoldDB" id="A0A6F8TA77"/>
<evidence type="ECO:0000313" key="3">
    <source>
        <dbReference type="EMBL" id="BCA96886.1"/>
    </source>
</evidence>
<feature type="compositionally biased region" description="Basic and acidic residues" evidence="2">
    <location>
        <begin position="374"/>
        <end position="386"/>
    </location>
</feature>
<name>A0A6F8TA77_9GAMM</name>
<evidence type="ECO:0000256" key="2">
    <source>
        <dbReference type="SAM" id="MobiDB-lite"/>
    </source>
</evidence>
<evidence type="ECO:0000313" key="4">
    <source>
        <dbReference type="Proteomes" id="UP000502894"/>
    </source>
</evidence>
<feature type="compositionally biased region" description="Polar residues" evidence="2">
    <location>
        <begin position="355"/>
        <end position="368"/>
    </location>
</feature>
<keyword evidence="4" id="KW-1185">Reference proteome</keyword>
<sequence>MKHTLEITKQISTKNQLKTDYVHTLKQVKRDYRELIQKLNNSGDNSVVGTGKIVREFGEKIVNQLILMQVDAQKLGKDGHRLPSFIKQRDLLAMKTNMPMLFNKLLESDNFLCRLLGADKKKALSHERLIKRVDLLKEVMKDDPALPHLLPYLEKFERGTLKQFNDYIRWKQSGEHILKSLTSFSIEFHEDSLQSEKALILSQILGSLNRISNQLIEKETLTFIKKDEYKFAGAARQQKKTLNTHLDQFREFLPLEEQLDFLERILHSQDKVKRKRNPTEEERKIFNQAKEDKKQYAPLFKRNAKAEKNDFSNDIISKLAELRETLATVEAKRVMYEMTTQKQAACRPKIEQKPNHSNMIPLSKSSPSQKRKIEHSSPETTEPKKRKYNYEFKIRFFMGELSGMAPTKKVEISKENPSPAICSYLK</sequence>
<dbReference type="Proteomes" id="UP000502894">
    <property type="component" value="Chromosome"/>
</dbReference>
<keyword evidence="1" id="KW-0175">Coiled coil</keyword>
<evidence type="ECO:0000256" key="1">
    <source>
        <dbReference type="SAM" id="Coils"/>
    </source>
</evidence>
<protein>
    <submittedName>
        <fullName evidence="3">Uncharacterized protein</fullName>
    </submittedName>
</protein>
<proteinExistence type="predicted"/>